<dbReference type="HOGENOM" id="CLU_2001533_0_0_0"/>
<evidence type="ECO:0000313" key="2">
    <source>
        <dbReference type="Proteomes" id="UP000007013"/>
    </source>
</evidence>
<gene>
    <name evidence="1" type="ordered locus">Oter_4564</name>
</gene>
<proteinExistence type="predicted"/>
<sequence>MTTPLEAYAVIDGAVCQLGRLGTRMLCHAPIATAIVEFRRGPLRTYVREHPFGLLPGIPNLYCVDGANRLLWMAEWPDASDPCAAILDEVDGELIVKSVRGAIVRIEAETGRLINWTDRIQAAG</sequence>
<reference evidence="1 2" key="1">
    <citation type="journal article" date="2011" name="J. Bacteriol.">
        <title>Genome sequence of the verrucomicrobium Opitutus terrae PB90-1, an abundant inhabitant of rice paddy soil ecosystems.</title>
        <authorList>
            <person name="van Passel M.W."/>
            <person name="Kant R."/>
            <person name="Palva A."/>
            <person name="Copeland A."/>
            <person name="Lucas S."/>
            <person name="Lapidus A."/>
            <person name="Glavina del Rio T."/>
            <person name="Pitluck S."/>
            <person name="Goltsman E."/>
            <person name="Clum A."/>
            <person name="Sun H."/>
            <person name="Schmutz J."/>
            <person name="Larimer F.W."/>
            <person name="Land M.L."/>
            <person name="Hauser L."/>
            <person name="Kyrpides N."/>
            <person name="Mikhailova N."/>
            <person name="Richardson P.P."/>
            <person name="Janssen P.H."/>
            <person name="de Vos W.M."/>
            <person name="Smidt H."/>
        </authorList>
    </citation>
    <scope>NUCLEOTIDE SEQUENCE [LARGE SCALE GENOMIC DNA]</scope>
    <source>
        <strain evidence="2">DSM 11246 / JCM 15787 / PB90-1</strain>
    </source>
</reference>
<evidence type="ECO:0000313" key="1">
    <source>
        <dbReference type="EMBL" id="ACB77835.1"/>
    </source>
</evidence>
<keyword evidence="2" id="KW-1185">Reference proteome</keyword>
<dbReference type="EMBL" id="CP001032">
    <property type="protein sequence ID" value="ACB77835.1"/>
    <property type="molecule type" value="Genomic_DNA"/>
</dbReference>
<organism evidence="1 2">
    <name type="scientific">Opitutus terrae (strain DSM 11246 / JCM 15787 / PB90-1)</name>
    <dbReference type="NCBI Taxonomy" id="452637"/>
    <lineage>
        <taxon>Bacteria</taxon>
        <taxon>Pseudomonadati</taxon>
        <taxon>Verrucomicrobiota</taxon>
        <taxon>Opitutia</taxon>
        <taxon>Opitutales</taxon>
        <taxon>Opitutaceae</taxon>
        <taxon>Opitutus</taxon>
    </lineage>
</organism>
<protein>
    <submittedName>
        <fullName evidence="1">Uncharacterized protein</fullName>
    </submittedName>
</protein>
<dbReference type="OrthoDB" id="9855662at2"/>
<dbReference type="Proteomes" id="UP000007013">
    <property type="component" value="Chromosome"/>
</dbReference>
<dbReference type="STRING" id="452637.Oter_4564"/>
<dbReference type="RefSeq" id="WP_012377349.1">
    <property type="nucleotide sequence ID" value="NC_010571.1"/>
</dbReference>
<name>B1ZQT7_OPITP</name>
<accession>B1ZQT7</accession>
<dbReference type="KEGG" id="ote:Oter_4564"/>
<dbReference type="AlphaFoldDB" id="B1ZQT7"/>